<gene>
    <name evidence="2" type="ORF">C8D89_103319</name>
</gene>
<feature type="region of interest" description="Disordered" evidence="1">
    <location>
        <begin position="157"/>
        <end position="201"/>
    </location>
</feature>
<feature type="compositionally biased region" description="Low complexity" evidence="1">
    <location>
        <begin position="179"/>
        <end position="188"/>
    </location>
</feature>
<dbReference type="PANTHER" id="PTHR39639:SF1">
    <property type="entry name" value="DUF262 DOMAIN-CONTAINING PROTEIN"/>
    <property type="match status" value="1"/>
</dbReference>
<comment type="caution">
    <text evidence="2">The sequence shown here is derived from an EMBL/GenBank/DDBJ whole genome shotgun (WGS) entry which is preliminary data.</text>
</comment>
<dbReference type="RefSeq" id="WP_116707660.1">
    <property type="nucleotide sequence ID" value="NZ_QEKW01000003.1"/>
</dbReference>
<accession>A0A2U1FIJ8</accession>
<keyword evidence="3" id="KW-1185">Reference proteome</keyword>
<dbReference type="AlphaFoldDB" id="A0A2U1FIJ8"/>
<feature type="compositionally biased region" description="Low complexity" evidence="1">
    <location>
        <begin position="263"/>
        <end position="272"/>
    </location>
</feature>
<name>A0A2U1FIJ8_9PSEU</name>
<evidence type="ECO:0008006" key="4">
    <source>
        <dbReference type="Google" id="ProtNLM"/>
    </source>
</evidence>
<proteinExistence type="predicted"/>
<protein>
    <recommendedName>
        <fullName evidence="4">DUF262 domain-containing protein</fullName>
    </recommendedName>
</protein>
<reference evidence="2 3" key="1">
    <citation type="submission" date="2018-04" db="EMBL/GenBank/DDBJ databases">
        <title>Genomic Encyclopedia of Type Strains, Phase IV (KMG-IV): sequencing the most valuable type-strain genomes for metagenomic binning, comparative biology and taxonomic classification.</title>
        <authorList>
            <person name="Goeker M."/>
        </authorList>
    </citation>
    <scope>NUCLEOTIDE SEQUENCE [LARGE SCALE GENOMIC DNA]</scope>
    <source>
        <strain evidence="2 3">DSM 45771</strain>
    </source>
</reference>
<evidence type="ECO:0000256" key="1">
    <source>
        <dbReference type="SAM" id="MobiDB-lite"/>
    </source>
</evidence>
<evidence type="ECO:0000313" key="3">
    <source>
        <dbReference type="Proteomes" id="UP000245639"/>
    </source>
</evidence>
<dbReference type="PANTHER" id="PTHR39639">
    <property type="entry name" value="CHROMOSOME 16, WHOLE GENOME SHOTGUN SEQUENCE"/>
    <property type="match status" value="1"/>
</dbReference>
<organism evidence="2 3">
    <name type="scientific">Actinomycetospora cinnamomea</name>
    <dbReference type="NCBI Taxonomy" id="663609"/>
    <lineage>
        <taxon>Bacteria</taxon>
        <taxon>Bacillati</taxon>
        <taxon>Actinomycetota</taxon>
        <taxon>Actinomycetes</taxon>
        <taxon>Pseudonocardiales</taxon>
        <taxon>Pseudonocardiaceae</taxon>
        <taxon>Actinomycetospora</taxon>
    </lineage>
</organism>
<dbReference type="Proteomes" id="UP000245639">
    <property type="component" value="Unassembled WGS sequence"/>
</dbReference>
<sequence length="310" mass="33473">MHLQHSLVELEVLLARIDRGELDAGWGSGTWDRQRQQLLVDTVLRGWPIPPVVVADGDERDVLVDGRERLLALWRFVRDELPVERAAAVGAEQLDELDGLSYSELPERVRRGVRRYGVPVVHVGHHSDGEVLELLSRWDPPTLPMVPSAFAPARAAPGRPVLAEPPAVPPPVPPPAVPEQPAAAEQPVSPGRPGGAHRRYSGEPIFDELSAWFLDAPSPGKAGAHAPAWSSPADPGHEAARSALRTPTTRVTPAGLPMREPAAHLAPGAIHAAPPPPRRPRSHDARLVGEHLTRFREGASAAREDLGPPR</sequence>
<feature type="compositionally biased region" description="Pro residues" evidence="1">
    <location>
        <begin position="166"/>
        <end position="178"/>
    </location>
</feature>
<feature type="region of interest" description="Disordered" evidence="1">
    <location>
        <begin position="219"/>
        <end position="310"/>
    </location>
</feature>
<feature type="compositionally biased region" description="Basic and acidic residues" evidence="1">
    <location>
        <begin position="282"/>
        <end position="310"/>
    </location>
</feature>
<dbReference type="EMBL" id="QEKW01000003">
    <property type="protein sequence ID" value="PVZ11988.1"/>
    <property type="molecule type" value="Genomic_DNA"/>
</dbReference>
<evidence type="ECO:0000313" key="2">
    <source>
        <dbReference type="EMBL" id="PVZ11988.1"/>
    </source>
</evidence>
<dbReference type="OrthoDB" id="9787127at2"/>